<evidence type="ECO:0000313" key="2">
    <source>
        <dbReference type="Proteomes" id="UP001060085"/>
    </source>
</evidence>
<protein>
    <submittedName>
        <fullName evidence="1">Uncharacterized protein</fullName>
    </submittedName>
</protein>
<evidence type="ECO:0000313" key="1">
    <source>
        <dbReference type="EMBL" id="KAI5656303.1"/>
    </source>
</evidence>
<keyword evidence="2" id="KW-1185">Reference proteome</keyword>
<name>A0ACC0AA55_CATRO</name>
<proteinExistence type="predicted"/>
<organism evidence="1 2">
    <name type="scientific">Catharanthus roseus</name>
    <name type="common">Madagascar periwinkle</name>
    <name type="synonym">Vinca rosea</name>
    <dbReference type="NCBI Taxonomy" id="4058"/>
    <lineage>
        <taxon>Eukaryota</taxon>
        <taxon>Viridiplantae</taxon>
        <taxon>Streptophyta</taxon>
        <taxon>Embryophyta</taxon>
        <taxon>Tracheophyta</taxon>
        <taxon>Spermatophyta</taxon>
        <taxon>Magnoliopsida</taxon>
        <taxon>eudicotyledons</taxon>
        <taxon>Gunneridae</taxon>
        <taxon>Pentapetalae</taxon>
        <taxon>asterids</taxon>
        <taxon>lamiids</taxon>
        <taxon>Gentianales</taxon>
        <taxon>Apocynaceae</taxon>
        <taxon>Rauvolfioideae</taxon>
        <taxon>Vinceae</taxon>
        <taxon>Catharanthinae</taxon>
        <taxon>Catharanthus</taxon>
    </lineage>
</organism>
<accession>A0ACC0AA55</accession>
<comment type="caution">
    <text evidence="1">The sequence shown here is derived from an EMBL/GenBank/DDBJ whole genome shotgun (WGS) entry which is preliminary data.</text>
</comment>
<reference evidence="2" key="1">
    <citation type="journal article" date="2023" name="Nat. Plants">
        <title>Single-cell RNA sequencing provides a high-resolution roadmap for understanding the multicellular compartmentation of specialized metabolism.</title>
        <authorList>
            <person name="Sun S."/>
            <person name="Shen X."/>
            <person name="Li Y."/>
            <person name="Li Y."/>
            <person name="Wang S."/>
            <person name="Li R."/>
            <person name="Zhang H."/>
            <person name="Shen G."/>
            <person name="Guo B."/>
            <person name="Wei J."/>
            <person name="Xu J."/>
            <person name="St-Pierre B."/>
            <person name="Chen S."/>
            <person name="Sun C."/>
        </authorList>
    </citation>
    <scope>NUCLEOTIDE SEQUENCE [LARGE SCALE GENOMIC DNA]</scope>
</reference>
<sequence length="598" mass="66820">MESLPLGFRFRPTDVELIDHYLRLKINGRHSEVQVIPEVDVCKWEPWDLPRLSVIKTDDPEWFFFCPRDRKYPNGHRSNRATDAGYWKATGKDRTIKSRKSSPSGQSNPQLIGMKKTLVFYRGRAPKGERTNWIMHEYRATETDLDGTAPDQAAYVLCRLFHKPDEKTDNSKDDEAEHTGSSPTTVRSSPDDTSSDLFQEQPILDMEVGKQPEGMTRWLTDKSDEMTSNSHAHVESCMSDAEDHSTGAAGTEVYPLLGGDPTSQGPMHIHDQKVFSASCSNCNTDKACADSPFADDFGSNHNGLHFQDGTSEQDVSLTELLDNLQKHEEYPCEESRSSKFSDIGSKSIVSGNSYPLHQGPEKSENLRVSGLFTENGGSMFRGQVCGSPQSLQAQVSNYDAEGSMSNLCSLHDQYAENNMSLAYSVMQSLHNPEQSFDHINPASHGSNVDDRSGIRIRQRQRQNHASPENLSTQGTAARRIRLQMDNTQACCDASSSSDGMQEESVIIEASEDSWNGSEVGRTINDHRKIVEEKGKTGVGLINRNRKEDIGKGMRSMFSWRTTHGVWGRIYAISLYIVVALSVIFVRISRCPSFRALDN</sequence>
<gene>
    <name evidence="1" type="ORF">M9H77_25096</name>
</gene>
<dbReference type="Proteomes" id="UP001060085">
    <property type="component" value="Linkage Group LG06"/>
</dbReference>
<dbReference type="EMBL" id="CM044706">
    <property type="protein sequence ID" value="KAI5656303.1"/>
    <property type="molecule type" value="Genomic_DNA"/>
</dbReference>